<name>A0A5C6BVL9_9BACT</name>
<dbReference type="AlphaFoldDB" id="A0A5C6BVL9"/>
<comment type="caution">
    <text evidence="1">The sequence shown here is derived from an EMBL/GenBank/DDBJ whole genome shotgun (WGS) entry which is preliminary data.</text>
</comment>
<dbReference type="EMBL" id="SJPU01000002">
    <property type="protein sequence ID" value="TWU16313.1"/>
    <property type="molecule type" value="Genomic_DNA"/>
</dbReference>
<protein>
    <submittedName>
        <fullName evidence="1">Uncharacterized protein</fullName>
    </submittedName>
</protein>
<gene>
    <name evidence="1" type="ORF">Poly21_35180</name>
</gene>
<proteinExistence type="predicted"/>
<keyword evidence="2" id="KW-1185">Reference proteome</keyword>
<evidence type="ECO:0000313" key="1">
    <source>
        <dbReference type="EMBL" id="TWU16313.1"/>
    </source>
</evidence>
<organism evidence="1 2">
    <name type="scientific">Allorhodopirellula heiligendammensis</name>
    <dbReference type="NCBI Taxonomy" id="2714739"/>
    <lineage>
        <taxon>Bacteria</taxon>
        <taxon>Pseudomonadati</taxon>
        <taxon>Planctomycetota</taxon>
        <taxon>Planctomycetia</taxon>
        <taxon>Pirellulales</taxon>
        <taxon>Pirellulaceae</taxon>
        <taxon>Allorhodopirellula</taxon>
    </lineage>
</organism>
<accession>A0A5C6BVL9</accession>
<evidence type="ECO:0000313" key="2">
    <source>
        <dbReference type="Proteomes" id="UP000319908"/>
    </source>
</evidence>
<sequence length="121" mass="14116">MALIILSPDDIDVLIFLVDQLEHAGRKMQLHTSIQYQKIKKLLDLARCLITTCSPLRNFQTLRNRLRWLFQLGRSGDRPQMSRVFHFLPPLYMPSPHGTTHRRKGTPSRQNVFQSASLLDY</sequence>
<reference evidence="1 2" key="1">
    <citation type="journal article" date="2020" name="Antonie Van Leeuwenhoek">
        <title>Rhodopirellula heiligendammensis sp. nov., Rhodopirellula pilleata sp. nov., and Rhodopirellula solitaria sp. nov. isolated from natural or artificial marine surfaces in Northern Germany and California, USA, and emended description of the genus Rhodopirellula.</title>
        <authorList>
            <person name="Kallscheuer N."/>
            <person name="Wiegand S."/>
            <person name="Jogler M."/>
            <person name="Boedeker C."/>
            <person name="Peeters S.H."/>
            <person name="Rast P."/>
            <person name="Heuer A."/>
            <person name="Jetten M.S.M."/>
            <person name="Rohde M."/>
            <person name="Jogler C."/>
        </authorList>
    </citation>
    <scope>NUCLEOTIDE SEQUENCE [LARGE SCALE GENOMIC DNA]</scope>
    <source>
        <strain evidence="1 2">Poly21</strain>
    </source>
</reference>
<dbReference type="Proteomes" id="UP000319908">
    <property type="component" value="Unassembled WGS sequence"/>
</dbReference>